<dbReference type="GO" id="GO:0051260">
    <property type="term" value="P:protein homooligomerization"/>
    <property type="evidence" value="ECO:0007669"/>
    <property type="project" value="InterPro"/>
</dbReference>
<protein>
    <recommendedName>
        <fullName evidence="1">BTB domain-containing protein</fullName>
    </recommendedName>
</protein>
<organism evidence="2 3">
    <name type="scientific">Scyliorhinus torazame</name>
    <name type="common">Cloudy catshark</name>
    <name type="synonym">Catulus torazame</name>
    <dbReference type="NCBI Taxonomy" id="75743"/>
    <lineage>
        <taxon>Eukaryota</taxon>
        <taxon>Metazoa</taxon>
        <taxon>Chordata</taxon>
        <taxon>Craniata</taxon>
        <taxon>Vertebrata</taxon>
        <taxon>Chondrichthyes</taxon>
        <taxon>Elasmobranchii</taxon>
        <taxon>Galeomorphii</taxon>
        <taxon>Galeoidea</taxon>
        <taxon>Carcharhiniformes</taxon>
        <taxon>Scyliorhinidae</taxon>
        <taxon>Scyliorhinus</taxon>
    </lineage>
</organism>
<proteinExistence type="predicted"/>
<dbReference type="AlphaFoldDB" id="A0A401PWI8"/>
<gene>
    <name evidence="2" type="ORF">scyTo_0016682</name>
</gene>
<evidence type="ECO:0000259" key="1">
    <source>
        <dbReference type="SMART" id="SM00225"/>
    </source>
</evidence>
<dbReference type="STRING" id="75743.A0A401PWI8"/>
<dbReference type="Proteomes" id="UP000288216">
    <property type="component" value="Unassembled WGS sequence"/>
</dbReference>
<dbReference type="SMART" id="SM00225">
    <property type="entry name" value="BTB"/>
    <property type="match status" value="1"/>
</dbReference>
<keyword evidence="3" id="KW-1185">Reference proteome</keyword>
<dbReference type="GO" id="GO:0005783">
    <property type="term" value="C:endoplasmic reticulum"/>
    <property type="evidence" value="ECO:0007669"/>
    <property type="project" value="TreeGrafter"/>
</dbReference>
<dbReference type="OMA" id="GAFFRVF"/>
<dbReference type="InterPro" id="IPR011333">
    <property type="entry name" value="SKP1/BTB/POZ_sf"/>
</dbReference>
<evidence type="ECO:0000313" key="3">
    <source>
        <dbReference type="Proteomes" id="UP000288216"/>
    </source>
</evidence>
<dbReference type="InterPro" id="IPR003131">
    <property type="entry name" value="T1-type_BTB"/>
</dbReference>
<dbReference type="InterPro" id="IPR000210">
    <property type="entry name" value="BTB/POZ_dom"/>
</dbReference>
<sequence>MDEENQPLKLNVGGMIFETLLDTLTKVPSSKLSRILTGSEPSVQQIGPREYFIDRDGSLFGYILDFLRTSELLLPGDFRDYDSLAKEFEFYELDPVLCTLETVQRKNKSEILEVRYIRKRTGAFFRVFGSSVETVLALSSQITLHVEKASFSPQASIEKKKPTSAQILSFHDLVFQCGAKNYVNGGQVNIYVQITPEDRKILLGFNVLGILLDYLTKIGFCLQNTRAIHQQEDTVDCYTLKRNMK</sequence>
<name>A0A401PWI8_SCYTO</name>
<evidence type="ECO:0000313" key="2">
    <source>
        <dbReference type="EMBL" id="GCB77423.1"/>
    </source>
</evidence>
<dbReference type="Gene3D" id="3.30.710.10">
    <property type="entry name" value="Potassium Channel Kv1.1, Chain A"/>
    <property type="match status" value="1"/>
</dbReference>
<dbReference type="SUPFAM" id="SSF54695">
    <property type="entry name" value="POZ domain"/>
    <property type="match status" value="1"/>
</dbReference>
<reference evidence="2 3" key="1">
    <citation type="journal article" date="2018" name="Nat. Ecol. Evol.">
        <title>Shark genomes provide insights into elasmobranch evolution and the origin of vertebrates.</title>
        <authorList>
            <person name="Hara Y"/>
            <person name="Yamaguchi K"/>
            <person name="Onimaru K"/>
            <person name="Kadota M"/>
            <person name="Koyanagi M"/>
            <person name="Keeley SD"/>
            <person name="Tatsumi K"/>
            <person name="Tanaka K"/>
            <person name="Motone F"/>
            <person name="Kageyama Y"/>
            <person name="Nozu R"/>
            <person name="Adachi N"/>
            <person name="Nishimura O"/>
            <person name="Nakagawa R"/>
            <person name="Tanegashima C"/>
            <person name="Kiyatake I"/>
            <person name="Matsumoto R"/>
            <person name="Murakumo K"/>
            <person name="Nishida K"/>
            <person name="Terakita A"/>
            <person name="Kuratani S"/>
            <person name="Sato K"/>
            <person name="Hyodo S Kuraku.S."/>
        </authorList>
    </citation>
    <scope>NUCLEOTIDE SEQUENCE [LARGE SCALE GENOMIC DNA]</scope>
</reference>
<dbReference type="Pfam" id="PF02214">
    <property type="entry name" value="BTB_2"/>
    <property type="match status" value="1"/>
</dbReference>
<dbReference type="EMBL" id="BFAA01010261">
    <property type="protein sequence ID" value="GCB77423.1"/>
    <property type="molecule type" value="Genomic_DNA"/>
</dbReference>
<dbReference type="OrthoDB" id="10025005at2759"/>
<accession>A0A401PWI8</accession>
<feature type="domain" description="BTB" evidence="1">
    <location>
        <begin position="6"/>
        <end position="108"/>
    </location>
</feature>
<dbReference type="PANTHER" id="PTHR14499:SF5">
    <property type="entry name" value="POTASSIUM CHANNEL REGULATORY PROTEIN"/>
    <property type="match status" value="1"/>
</dbReference>
<dbReference type="PANTHER" id="PTHR14499">
    <property type="entry name" value="POTASSIUM CHANNEL TETRAMERIZATION DOMAIN-CONTAINING"/>
    <property type="match status" value="1"/>
</dbReference>
<comment type="caution">
    <text evidence="2">The sequence shown here is derived from an EMBL/GenBank/DDBJ whole genome shotgun (WGS) entry which is preliminary data.</text>
</comment>